<dbReference type="InterPro" id="IPR026634">
    <property type="entry name" value="TPST-like"/>
</dbReference>
<protein>
    <recommendedName>
        <fullName evidence="2 5">Protein-tyrosine sulfotransferase</fullName>
        <ecNumber evidence="2 5">2.8.2.20</ecNumber>
    </recommendedName>
</protein>
<dbReference type="GO" id="GO:0005794">
    <property type="term" value="C:Golgi apparatus"/>
    <property type="evidence" value="ECO:0007669"/>
    <property type="project" value="TreeGrafter"/>
</dbReference>
<evidence type="ECO:0000256" key="1">
    <source>
        <dbReference type="ARBA" id="ARBA00009988"/>
    </source>
</evidence>
<evidence type="ECO:0000313" key="6">
    <source>
        <dbReference type="EMBL" id="VDD91206.1"/>
    </source>
</evidence>
<comment type="catalytic activity">
    <reaction evidence="4 5">
        <text>L-tyrosyl-[protein] + 3'-phosphoadenylyl sulfate = O-sulfo-L-tyrosine-[protein] + adenosine 3',5'-bisphosphate + H(+)</text>
        <dbReference type="Rhea" id="RHEA:16801"/>
        <dbReference type="Rhea" id="RHEA-COMP:10136"/>
        <dbReference type="Rhea" id="RHEA-COMP:11688"/>
        <dbReference type="ChEBI" id="CHEBI:15378"/>
        <dbReference type="ChEBI" id="CHEBI:46858"/>
        <dbReference type="ChEBI" id="CHEBI:58339"/>
        <dbReference type="ChEBI" id="CHEBI:58343"/>
        <dbReference type="ChEBI" id="CHEBI:65286"/>
        <dbReference type="EC" id="2.8.2.20"/>
    </reaction>
</comment>
<dbReference type="EMBL" id="UXUI01008325">
    <property type="protein sequence ID" value="VDD91206.1"/>
    <property type="molecule type" value="Genomic_DNA"/>
</dbReference>
<accession>A0A0N4V7S3</accession>
<keyword evidence="3 5" id="KW-0808">Transferase</keyword>
<organism evidence="8">
    <name type="scientific">Enterobius vermicularis</name>
    <name type="common">Human pinworm</name>
    <dbReference type="NCBI Taxonomy" id="51028"/>
    <lineage>
        <taxon>Eukaryota</taxon>
        <taxon>Metazoa</taxon>
        <taxon>Ecdysozoa</taxon>
        <taxon>Nematoda</taxon>
        <taxon>Chromadorea</taxon>
        <taxon>Rhabditida</taxon>
        <taxon>Spirurina</taxon>
        <taxon>Oxyuridomorpha</taxon>
        <taxon>Oxyuroidea</taxon>
        <taxon>Oxyuridae</taxon>
        <taxon>Enterobius</taxon>
    </lineage>
</organism>
<reference evidence="6 7" key="2">
    <citation type="submission" date="2018-10" db="EMBL/GenBank/DDBJ databases">
        <authorList>
            <consortium name="Pathogen Informatics"/>
        </authorList>
    </citation>
    <scope>NUCLEOTIDE SEQUENCE [LARGE SCALE GENOMIC DNA]</scope>
</reference>
<dbReference type="Pfam" id="PF13469">
    <property type="entry name" value="Sulfotransfer_3"/>
    <property type="match status" value="2"/>
</dbReference>
<evidence type="ECO:0000256" key="3">
    <source>
        <dbReference type="ARBA" id="ARBA00022679"/>
    </source>
</evidence>
<gene>
    <name evidence="6" type="ORF">EVEC_LOCUS5957</name>
</gene>
<evidence type="ECO:0000313" key="7">
    <source>
        <dbReference type="Proteomes" id="UP000274131"/>
    </source>
</evidence>
<proteinExistence type="inferred from homology"/>
<evidence type="ECO:0000313" key="8">
    <source>
        <dbReference type="WBParaSite" id="EVEC_0000634601-mRNA-1"/>
    </source>
</evidence>
<dbReference type="SUPFAM" id="SSF52540">
    <property type="entry name" value="P-loop containing nucleoside triphosphate hydrolases"/>
    <property type="match status" value="1"/>
</dbReference>
<sequence>MALDNWSTEIYSPFEISVFVDLTTSSGNKAWEACRKMPCGKLAQWRTGNKLTEVSKDGQSILCSFFQRNNKSMPHLCDMPKKFVVGGVPRSGTTLMRALLDAHGDISGEETRVIPDLLQMRQRWESAGHMHLLTAAGVTHDVLKSAVKRFITEIIRNHGKLAKRLCDKDPLIMLSMKYLHEMFPRAKFILMLRDGRAAVHSIINRRIPVIGFSLNEPELSFNFDKNGLFFFFSILKLYDCKLLSIAQASLKVWNRMIEGMYNQCIDLGNAYCLPVYYERVVLHTKEEMEKIFRFLGIHWSERVLHHKTFIGKDIRLSPLEFSTTQVKKSIYVNALNRWKGFYSKDILRRLTSIAPMLIRLGQFENLVFMHNMTRASERNQVNDSLEGLFFTHRKYIGYNSTDEDPNYNDL</sequence>
<dbReference type="AlphaFoldDB" id="A0A0N4V7S3"/>
<evidence type="ECO:0000256" key="2">
    <source>
        <dbReference type="ARBA" id="ARBA00013262"/>
    </source>
</evidence>
<dbReference type="PANTHER" id="PTHR12788:SF10">
    <property type="entry name" value="PROTEIN-TYROSINE SULFOTRANSFERASE"/>
    <property type="match status" value="1"/>
</dbReference>
<evidence type="ECO:0000256" key="4">
    <source>
        <dbReference type="ARBA" id="ARBA00048460"/>
    </source>
</evidence>
<dbReference type="WBParaSite" id="EVEC_0000634601-mRNA-1">
    <property type="protein sequence ID" value="EVEC_0000634601-mRNA-1"/>
    <property type="gene ID" value="EVEC_0000634601"/>
</dbReference>
<dbReference type="Proteomes" id="UP000274131">
    <property type="component" value="Unassembled WGS sequence"/>
</dbReference>
<evidence type="ECO:0000256" key="5">
    <source>
        <dbReference type="RuleBase" id="RU365018"/>
    </source>
</evidence>
<dbReference type="PANTHER" id="PTHR12788">
    <property type="entry name" value="PROTEIN-TYROSINE SULFOTRANSFERASE 2"/>
    <property type="match status" value="1"/>
</dbReference>
<dbReference type="Gene3D" id="3.40.50.300">
    <property type="entry name" value="P-loop containing nucleotide triphosphate hydrolases"/>
    <property type="match status" value="1"/>
</dbReference>
<dbReference type="InterPro" id="IPR027417">
    <property type="entry name" value="P-loop_NTPase"/>
</dbReference>
<comment type="similarity">
    <text evidence="1 5">Belongs to the protein sulfotransferase family.</text>
</comment>
<dbReference type="OrthoDB" id="545675at2759"/>
<dbReference type="GO" id="GO:0008476">
    <property type="term" value="F:protein-tyrosine sulfotransferase activity"/>
    <property type="evidence" value="ECO:0007669"/>
    <property type="project" value="UniProtKB-EC"/>
</dbReference>
<reference evidence="8" key="1">
    <citation type="submission" date="2017-02" db="UniProtKB">
        <authorList>
            <consortium name="WormBaseParasite"/>
        </authorList>
    </citation>
    <scope>IDENTIFICATION</scope>
</reference>
<name>A0A0N4V7S3_ENTVE</name>
<keyword evidence="7" id="KW-1185">Reference proteome</keyword>
<comment type="function">
    <text evidence="5">Catalyzes the O-sulfation of tyrosine residues within acidic motifs of polypeptides, using 3'-phosphoadenylyl sulfate (PAPS) as cosubstrate.</text>
</comment>
<dbReference type="STRING" id="51028.A0A0N4V7S3"/>
<dbReference type="EC" id="2.8.2.20" evidence="2 5"/>